<evidence type="ECO:0000313" key="18">
    <source>
        <dbReference type="Proteomes" id="UP000015520"/>
    </source>
</evidence>
<dbReference type="PANTHER" id="PTHR45528:SF1">
    <property type="entry name" value="SENSOR HISTIDINE KINASE CPXA"/>
    <property type="match status" value="1"/>
</dbReference>
<evidence type="ECO:0000256" key="1">
    <source>
        <dbReference type="ARBA" id="ARBA00000085"/>
    </source>
</evidence>
<dbReference type="PATRIC" id="fig|1172190.3.peg.2222"/>
<dbReference type="SMART" id="SM00387">
    <property type="entry name" value="HATPase_c"/>
    <property type="match status" value="1"/>
</dbReference>
<keyword evidence="10" id="KW-0067">ATP-binding</keyword>
<keyword evidence="11 15" id="KW-1133">Transmembrane helix</keyword>
<dbReference type="GO" id="GO:0005886">
    <property type="term" value="C:plasma membrane"/>
    <property type="evidence" value="ECO:0007669"/>
    <property type="project" value="UniProtKB-SubCell"/>
</dbReference>
<dbReference type="OrthoDB" id="9761634at2"/>
<gene>
    <name evidence="17" type="ORF">M947_11525</name>
</gene>
<dbReference type="Pfam" id="PF00512">
    <property type="entry name" value="HisKA"/>
    <property type="match status" value="1"/>
</dbReference>
<evidence type="ECO:0000256" key="10">
    <source>
        <dbReference type="ARBA" id="ARBA00022840"/>
    </source>
</evidence>
<keyword evidence="12" id="KW-0902">Two-component regulatory system</keyword>
<dbReference type="Proteomes" id="UP000015520">
    <property type="component" value="Unassembled WGS sequence"/>
</dbReference>
<evidence type="ECO:0000256" key="15">
    <source>
        <dbReference type="SAM" id="Phobius"/>
    </source>
</evidence>
<feature type="transmembrane region" description="Helical" evidence="15">
    <location>
        <begin position="17"/>
        <end position="35"/>
    </location>
</feature>
<dbReference type="eggNOG" id="COG0642">
    <property type="taxonomic scope" value="Bacteria"/>
</dbReference>
<dbReference type="AlphaFoldDB" id="T0IZU4"/>
<dbReference type="InterPro" id="IPR003594">
    <property type="entry name" value="HATPase_dom"/>
</dbReference>
<evidence type="ECO:0000256" key="8">
    <source>
        <dbReference type="ARBA" id="ARBA00022741"/>
    </source>
</evidence>
<dbReference type="InterPro" id="IPR005467">
    <property type="entry name" value="His_kinase_dom"/>
</dbReference>
<dbReference type="PROSITE" id="PS50109">
    <property type="entry name" value="HIS_KIN"/>
    <property type="match status" value="1"/>
</dbReference>
<evidence type="ECO:0000256" key="4">
    <source>
        <dbReference type="ARBA" id="ARBA00022475"/>
    </source>
</evidence>
<keyword evidence="13 15" id="KW-0472">Membrane</keyword>
<evidence type="ECO:0000256" key="6">
    <source>
        <dbReference type="ARBA" id="ARBA00022679"/>
    </source>
</evidence>
<dbReference type="SMART" id="SM00388">
    <property type="entry name" value="HisKA"/>
    <property type="match status" value="1"/>
</dbReference>
<name>T0IZU4_9BACT</name>
<feature type="domain" description="Histidine kinase" evidence="16">
    <location>
        <begin position="200"/>
        <end position="404"/>
    </location>
</feature>
<dbReference type="GO" id="GO:0000155">
    <property type="term" value="F:phosphorelay sensor kinase activity"/>
    <property type="evidence" value="ECO:0007669"/>
    <property type="project" value="InterPro"/>
</dbReference>
<feature type="coiled-coil region" evidence="14">
    <location>
        <begin position="141"/>
        <end position="190"/>
    </location>
</feature>
<proteinExistence type="predicted"/>
<reference evidence="17 18" key="1">
    <citation type="submission" date="2013-07" db="EMBL/GenBank/DDBJ databases">
        <title>Sulfurimonas hongkongensis AST-10 Genome Sequencing.</title>
        <authorList>
            <person name="Cai L."/>
            <person name="Zhang T."/>
        </authorList>
    </citation>
    <scope>NUCLEOTIDE SEQUENCE [LARGE SCALE GENOMIC DNA]</scope>
    <source>
        <strain evidence="17 18">AST-10</strain>
    </source>
</reference>
<dbReference type="Pfam" id="PF02518">
    <property type="entry name" value="HATPase_c"/>
    <property type="match status" value="1"/>
</dbReference>
<dbReference type="SUPFAM" id="SSF47384">
    <property type="entry name" value="Homodimeric domain of signal transducing histidine kinase"/>
    <property type="match status" value="1"/>
</dbReference>
<sequence length="405" mass="47204">MKISSFFKTITIKQADIITVSVIFLFTMIFVGLLVEEMYEDYEKALEQSYVTSIESLSESEVLAQKHQRLKSLLIKTALAIVTLSFILFAIFLGFHNLFNKLLHRDTKRFLEFFEQNTYSDKMIDPNSIFFQDFKVMVGYANEMVAKIKEQRNSLQELNEGLEERVRMKMTKLESINKNLEKEKKFSQDLLVSQREFLRYTVHETNTPLSVILMSIELYLMKNPRDRQLSKIEAAVKNIFSIYDDLSYLVKKDQVEYPKRVINFANYINSRIDFFTEVAQQSKVSFNNKIEASEMHIYFNETKLQRIVDNTITNAIKYTLPKEVITVTLIQIGANIEFAMGSKAKTIKDTQKVFHEYYREEEKADGFGIGLGLVRSICEEEDVKISVSSDANETVFKYIFKMMGD</sequence>
<dbReference type="EC" id="2.7.13.3" evidence="3"/>
<dbReference type="InterPro" id="IPR036097">
    <property type="entry name" value="HisK_dim/P_sf"/>
</dbReference>
<keyword evidence="7 15" id="KW-0812">Transmembrane</keyword>
<dbReference type="STRING" id="1172190.M947_11525"/>
<dbReference type="Gene3D" id="3.30.565.10">
    <property type="entry name" value="Histidine kinase-like ATPase, C-terminal domain"/>
    <property type="match status" value="1"/>
</dbReference>
<evidence type="ECO:0000313" key="17">
    <source>
        <dbReference type="EMBL" id="EQB34320.1"/>
    </source>
</evidence>
<accession>T0IZU4</accession>
<evidence type="ECO:0000256" key="14">
    <source>
        <dbReference type="SAM" id="Coils"/>
    </source>
</evidence>
<keyword evidence="9 17" id="KW-0418">Kinase</keyword>
<keyword evidence="18" id="KW-1185">Reference proteome</keyword>
<evidence type="ECO:0000256" key="7">
    <source>
        <dbReference type="ARBA" id="ARBA00022692"/>
    </source>
</evidence>
<evidence type="ECO:0000256" key="2">
    <source>
        <dbReference type="ARBA" id="ARBA00004651"/>
    </source>
</evidence>
<evidence type="ECO:0000256" key="9">
    <source>
        <dbReference type="ARBA" id="ARBA00022777"/>
    </source>
</evidence>
<comment type="subcellular location">
    <subcellularLocation>
        <location evidence="2">Cell membrane</location>
        <topology evidence="2">Multi-pass membrane protein</topology>
    </subcellularLocation>
</comment>
<dbReference type="InterPro" id="IPR050398">
    <property type="entry name" value="HssS/ArlS-like"/>
</dbReference>
<dbReference type="RefSeq" id="WP_021288537.1">
    <property type="nucleotide sequence ID" value="NZ_AUPZ01000022.1"/>
</dbReference>
<evidence type="ECO:0000256" key="12">
    <source>
        <dbReference type="ARBA" id="ARBA00023012"/>
    </source>
</evidence>
<dbReference type="SUPFAM" id="SSF55874">
    <property type="entry name" value="ATPase domain of HSP90 chaperone/DNA topoisomerase II/histidine kinase"/>
    <property type="match status" value="1"/>
</dbReference>
<dbReference type="GO" id="GO:0005524">
    <property type="term" value="F:ATP binding"/>
    <property type="evidence" value="ECO:0007669"/>
    <property type="project" value="UniProtKB-KW"/>
</dbReference>
<organism evidence="17 18">
    <name type="scientific">Sulfurimonas hongkongensis</name>
    <dbReference type="NCBI Taxonomy" id="1172190"/>
    <lineage>
        <taxon>Bacteria</taxon>
        <taxon>Pseudomonadati</taxon>
        <taxon>Campylobacterota</taxon>
        <taxon>Epsilonproteobacteria</taxon>
        <taxon>Campylobacterales</taxon>
        <taxon>Sulfurimonadaceae</taxon>
        <taxon>Sulfurimonas</taxon>
    </lineage>
</organism>
<evidence type="ECO:0000256" key="13">
    <source>
        <dbReference type="ARBA" id="ARBA00023136"/>
    </source>
</evidence>
<keyword evidence="14" id="KW-0175">Coiled coil</keyword>
<evidence type="ECO:0000256" key="3">
    <source>
        <dbReference type="ARBA" id="ARBA00012438"/>
    </source>
</evidence>
<keyword evidence="8" id="KW-0547">Nucleotide-binding</keyword>
<keyword evidence="5" id="KW-0597">Phosphoprotein</keyword>
<dbReference type="Gene3D" id="1.10.287.130">
    <property type="match status" value="1"/>
</dbReference>
<dbReference type="InterPro" id="IPR036890">
    <property type="entry name" value="HATPase_C_sf"/>
</dbReference>
<keyword evidence="4" id="KW-1003">Cell membrane</keyword>
<evidence type="ECO:0000256" key="5">
    <source>
        <dbReference type="ARBA" id="ARBA00022553"/>
    </source>
</evidence>
<comment type="catalytic activity">
    <reaction evidence="1">
        <text>ATP + protein L-histidine = ADP + protein N-phospho-L-histidine.</text>
        <dbReference type="EC" id="2.7.13.3"/>
    </reaction>
</comment>
<protein>
    <recommendedName>
        <fullName evidence="3">histidine kinase</fullName>
        <ecNumber evidence="3">2.7.13.3</ecNumber>
    </recommendedName>
</protein>
<comment type="caution">
    <text evidence="17">The sequence shown here is derived from an EMBL/GenBank/DDBJ whole genome shotgun (WGS) entry which is preliminary data.</text>
</comment>
<feature type="transmembrane region" description="Helical" evidence="15">
    <location>
        <begin position="73"/>
        <end position="95"/>
    </location>
</feature>
<dbReference type="EMBL" id="AUPZ01000022">
    <property type="protein sequence ID" value="EQB34320.1"/>
    <property type="molecule type" value="Genomic_DNA"/>
</dbReference>
<evidence type="ECO:0000256" key="11">
    <source>
        <dbReference type="ARBA" id="ARBA00022989"/>
    </source>
</evidence>
<dbReference type="CDD" id="cd00082">
    <property type="entry name" value="HisKA"/>
    <property type="match status" value="1"/>
</dbReference>
<dbReference type="InterPro" id="IPR003661">
    <property type="entry name" value="HisK_dim/P_dom"/>
</dbReference>
<keyword evidence="6" id="KW-0808">Transferase</keyword>
<dbReference type="PANTHER" id="PTHR45528">
    <property type="entry name" value="SENSOR HISTIDINE KINASE CPXA"/>
    <property type="match status" value="1"/>
</dbReference>
<evidence type="ECO:0000259" key="16">
    <source>
        <dbReference type="PROSITE" id="PS50109"/>
    </source>
</evidence>